<organism evidence="1">
    <name type="scientific">Anopheles marajoara</name>
    <dbReference type="NCBI Taxonomy" id="58244"/>
    <lineage>
        <taxon>Eukaryota</taxon>
        <taxon>Metazoa</taxon>
        <taxon>Ecdysozoa</taxon>
        <taxon>Arthropoda</taxon>
        <taxon>Hexapoda</taxon>
        <taxon>Insecta</taxon>
        <taxon>Pterygota</taxon>
        <taxon>Neoptera</taxon>
        <taxon>Endopterygota</taxon>
        <taxon>Diptera</taxon>
        <taxon>Nematocera</taxon>
        <taxon>Culicoidea</taxon>
        <taxon>Culicidae</taxon>
        <taxon>Anophelinae</taxon>
        <taxon>Anopheles</taxon>
    </lineage>
</organism>
<sequence>MRHRMSLLTLSFAPSFPLKVQPTVGRIYSQTKSVNILAEEDDIMPSAASEGCTFYAVQIEAIKDLAEHLVW</sequence>
<dbReference type="EMBL" id="GGFJ01014427">
    <property type="protein sequence ID" value="MBW63568.1"/>
    <property type="molecule type" value="Transcribed_RNA"/>
</dbReference>
<proteinExistence type="predicted"/>
<evidence type="ECO:0000313" key="1">
    <source>
        <dbReference type="EMBL" id="MBW63568.1"/>
    </source>
</evidence>
<protein>
    <submittedName>
        <fullName evidence="1">Putative secreted protein</fullName>
    </submittedName>
</protein>
<accession>A0A2M4CF61</accession>
<name>A0A2M4CF61_9DIPT</name>
<reference evidence="1" key="1">
    <citation type="submission" date="2018-01" db="EMBL/GenBank/DDBJ databases">
        <title>An insight into the sialome of Amazonian anophelines.</title>
        <authorList>
            <person name="Ribeiro J.M."/>
            <person name="Scarpassa V."/>
            <person name="Calvo E."/>
        </authorList>
    </citation>
    <scope>NUCLEOTIDE SEQUENCE</scope>
    <source>
        <tissue evidence="1">Salivary glands</tissue>
    </source>
</reference>
<dbReference type="AlphaFoldDB" id="A0A2M4CF61"/>